<proteinExistence type="predicted"/>
<reference evidence="1 2" key="1">
    <citation type="journal article" date="2016" name="Nat. Commun.">
        <title>Thousands of microbial genomes shed light on interconnected biogeochemical processes in an aquifer system.</title>
        <authorList>
            <person name="Anantharaman K."/>
            <person name="Brown C.T."/>
            <person name="Hug L.A."/>
            <person name="Sharon I."/>
            <person name="Castelle C.J."/>
            <person name="Probst A.J."/>
            <person name="Thomas B.C."/>
            <person name="Singh A."/>
            <person name="Wilkins M.J."/>
            <person name="Karaoz U."/>
            <person name="Brodie E.L."/>
            <person name="Williams K.H."/>
            <person name="Hubbard S.S."/>
            <person name="Banfield J.F."/>
        </authorList>
    </citation>
    <scope>NUCLEOTIDE SEQUENCE [LARGE SCALE GENOMIC DNA]</scope>
</reference>
<name>A0A1F6DG60_9BACT</name>
<dbReference type="EMBL" id="MFLF01000008">
    <property type="protein sequence ID" value="OGG60300.1"/>
    <property type="molecule type" value="Genomic_DNA"/>
</dbReference>
<gene>
    <name evidence="1" type="ORF">A3C89_00905</name>
</gene>
<protein>
    <submittedName>
        <fullName evidence="1">Uncharacterized protein</fullName>
    </submittedName>
</protein>
<organism evidence="1 2">
    <name type="scientific">Candidatus Kaiserbacteria bacterium RIFCSPHIGHO2_02_FULL_50_50</name>
    <dbReference type="NCBI Taxonomy" id="1798492"/>
    <lineage>
        <taxon>Bacteria</taxon>
        <taxon>Candidatus Kaiseribacteriota</taxon>
    </lineage>
</organism>
<accession>A0A1F6DG60</accession>
<dbReference type="STRING" id="1798492.A3C89_00905"/>
<sequence>MNTAVKDSTQDVIAEIGGDILEQVRAFMRQGHYVPYAFLCAARQVGVPPSHPRYQELLHAVTSELASHRTKKKKSPLTKKSAPAPQYSFRAQLVSPTGAARQRFEVCETRSGATVCFVRDATGALVHVSSIGSAGAALVKAAREYVQVAWK</sequence>
<dbReference type="Proteomes" id="UP000178794">
    <property type="component" value="Unassembled WGS sequence"/>
</dbReference>
<evidence type="ECO:0000313" key="1">
    <source>
        <dbReference type="EMBL" id="OGG60300.1"/>
    </source>
</evidence>
<evidence type="ECO:0000313" key="2">
    <source>
        <dbReference type="Proteomes" id="UP000178794"/>
    </source>
</evidence>
<dbReference type="AlphaFoldDB" id="A0A1F6DG60"/>
<comment type="caution">
    <text evidence="1">The sequence shown here is derived from an EMBL/GenBank/DDBJ whole genome shotgun (WGS) entry which is preliminary data.</text>
</comment>